<evidence type="ECO:0000256" key="4">
    <source>
        <dbReference type="ARBA" id="ARBA00022833"/>
    </source>
</evidence>
<dbReference type="Pfam" id="PF02365">
    <property type="entry name" value="NAM"/>
    <property type="match status" value="1"/>
</dbReference>
<dbReference type="InterPro" id="IPR036236">
    <property type="entry name" value="Znf_C2H2_sf"/>
</dbReference>
<dbReference type="GO" id="GO:0003677">
    <property type="term" value="F:DNA binding"/>
    <property type="evidence" value="ECO:0007669"/>
    <property type="project" value="UniProtKB-KW"/>
</dbReference>
<dbReference type="SUPFAM" id="SSF101941">
    <property type="entry name" value="NAC domain"/>
    <property type="match status" value="1"/>
</dbReference>
<evidence type="ECO:0000256" key="9">
    <source>
        <dbReference type="PROSITE-ProRule" id="PRU00027"/>
    </source>
</evidence>
<dbReference type="Pfam" id="PF02892">
    <property type="entry name" value="zf-BED"/>
    <property type="match status" value="1"/>
</dbReference>
<comment type="subcellular location">
    <subcellularLocation>
        <location evidence="1">Nucleus</location>
    </subcellularLocation>
</comment>
<dbReference type="PANTHER" id="PTHR31744">
    <property type="entry name" value="PROTEIN CUP-SHAPED COTYLEDON 2-RELATED"/>
    <property type="match status" value="1"/>
</dbReference>
<comment type="caution">
    <text evidence="13">The sequence shown here is derived from an EMBL/GenBank/DDBJ whole genome shotgun (WGS) entry which is preliminary data.</text>
</comment>
<dbReference type="SUPFAM" id="SSF57667">
    <property type="entry name" value="beta-beta-alpha zinc fingers"/>
    <property type="match status" value="1"/>
</dbReference>
<evidence type="ECO:0000259" key="11">
    <source>
        <dbReference type="PROSITE" id="PS50808"/>
    </source>
</evidence>
<dbReference type="GO" id="GO:0006355">
    <property type="term" value="P:regulation of DNA-templated transcription"/>
    <property type="evidence" value="ECO:0007669"/>
    <property type="project" value="InterPro"/>
</dbReference>
<organism evidence="13 14">
    <name type="scientific">Citrus x changshan-huyou</name>
    <dbReference type="NCBI Taxonomy" id="2935761"/>
    <lineage>
        <taxon>Eukaryota</taxon>
        <taxon>Viridiplantae</taxon>
        <taxon>Streptophyta</taxon>
        <taxon>Embryophyta</taxon>
        <taxon>Tracheophyta</taxon>
        <taxon>Spermatophyta</taxon>
        <taxon>Magnoliopsida</taxon>
        <taxon>eudicotyledons</taxon>
        <taxon>Gunneridae</taxon>
        <taxon>Pentapetalae</taxon>
        <taxon>rosids</taxon>
        <taxon>malvids</taxon>
        <taxon>Sapindales</taxon>
        <taxon>Rutaceae</taxon>
        <taxon>Aurantioideae</taxon>
        <taxon>Citrus</taxon>
    </lineage>
</organism>
<feature type="domain" description="NAC" evidence="12">
    <location>
        <begin position="150"/>
        <end position="303"/>
    </location>
</feature>
<evidence type="ECO:0000256" key="5">
    <source>
        <dbReference type="ARBA" id="ARBA00023015"/>
    </source>
</evidence>
<dbReference type="Gene3D" id="2.170.150.80">
    <property type="entry name" value="NAC domain"/>
    <property type="match status" value="1"/>
</dbReference>
<evidence type="ECO:0008006" key="15">
    <source>
        <dbReference type="Google" id="ProtNLM"/>
    </source>
</evidence>
<accession>A0AAP0MA66</accession>
<dbReference type="AlphaFoldDB" id="A0AAP0MA66"/>
<evidence type="ECO:0000256" key="7">
    <source>
        <dbReference type="ARBA" id="ARBA00023163"/>
    </source>
</evidence>
<evidence type="ECO:0000256" key="8">
    <source>
        <dbReference type="ARBA" id="ARBA00023242"/>
    </source>
</evidence>
<name>A0AAP0MA66_9ROSI</name>
<dbReference type="PROSITE" id="PS50808">
    <property type="entry name" value="ZF_BED"/>
    <property type="match status" value="1"/>
</dbReference>
<dbReference type="PROSITE" id="PS51005">
    <property type="entry name" value="NAC"/>
    <property type="match status" value="1"/>
</dbReference>
<feature type="domain" description="BED-type" evidence="11">
    <location>
        <begin position="55"/>
        <end position="111"/>
    </location>
</feature>
<evidence type="ECO:0000256" key="10">
    <source>
        <dbReference type="SAM" id="MobiDB-lite"/>
    </source>
</evidence>
<evidence type="ECO:0000256" key="2">
    <source>
        <dbReference type="ARBA" id="ARBA00022723"/>
    </source>
</evidence>
<feature type="region of interest" description="Disordered" evidence="10">
    <location>
        <begin position="89"/>
        <end position="121"/>
    </location>
</feature>
<evidence type="ECO:0000256" key="3">
    <source>
        <dbReference type="ARBA" id="ARBA00022771"/>
    </source>
</evidence>
<dbReference type="EMBL" id="JBCGBO010000005">
    <property type="protein sequence ID" value="KAK9200864.1"/>
    <property type="molecule type" value="Genomic_DNA"/>
</dbReference>
<dbReference type="GO" id="GO:0005634">
    <property type="term" value="C:nucleus"/>
    <property type="evidence" value="ECO:0007669"/>
    <property type="project" value="UniProtKB-SubCell"/>
</dbReference>
<sequence>MPGDEEMSWSLSSLSEGRISLSNDGQVATHPHRRQQGSSIIAVRSEQNENNKRRKLKSKVWDEMRKYKDKDGNEKAECNHCKKTFDGSSKKGTTHLKNHLDRCRANNNKRKGGAAGDEYESSSFKTTDLATPIVAVEDNGDVFDHDLISLPPCFRFSPTDEELLVLFLRRKVAGRRLSINFITEIDFYKYEPWELPSKALFGDYEWFFFSPMDRKNPEASEPNRVTGVGYWEDAGSGTDKIITTAGRKLAGIKKALVYYKGNAPNGIKTEWIMHEYRLIEPPAPPNNDSSKLDDWILCRISQCRGSSGSNKKGTTYLKNHLDRCRANNNKRKGGAPGDEYESSSFKTTDLATPVVAVEDNSDVFDHDLICLPPCFRKVAGHRLSINIIAEIDLFKFEPWELPCK</sequence>
<dbReference type="PANTHER" id="PTHR31744:SF233">
    <property type="entry name" value="NAC DOMAIN-CONTAINING PROTEIN 72-LIKE"/>
    <property type="match status" value="1"/>
</dbReference>
<evidence type="ECO:0000256" key="6">
    <source>
        <dbReference type="ARBA" id="ARBA00023125"/>
    </source>
</evidence>
<keyword evidence="7" id="KW-0804">Transcription</keyword>
<keyword evidence="14" id="KW-1185">Reference proteome</keyword>
<dbReference type="InterPro" id="IPR036093">
    <property type="entry name" value="NAC_dom_sf"/>
</dbReference>
<reference evidence="13 14" key="1">
    <citation type="submission" date="2024-05" db="EMBL/GenBank/DDBJ databases">
        <title>Haplotype-resolved chromosome-level genome assembly of Huyou (Citrus changshanensis).</title>
        <authorList>
            <person name="Miao C."/>
            <person name="Chen W."/>
            <person name="Wu Y."/>
            <person name="Wang L."/>
            <person name="Zhao S."/>
            <person name="Grierson D."/>
            <person name="Xu C."/>
            <person name="Chen K."/>
        </authorList>
    </citation>
    <scope>NUCLEOTIDE SEQUENCE [LARGE SCALE GENOMIC DNA]</scope>
    <source>
        <strain evidence="13">01-14</strain>
        <tissue evidence="13">Leaf</tissue>
    </source>
</reference>
<dbReference type="InterPro" id="IPR003656">
    <property type="entry name" value="Znf_BED"/>
</dbReference>
<dbReference type="InterPro" id="IPR003441">
    <property type="entry name" value="NAC-dom"/>
</dbReference>
<keyword evidence="4" id="KW-0862">Zinc</keyword>
<feature type="region of interest" description="Disordered" evidence="10">
    <location>
        <begin position="20"/>
        <end position="58"/>
    </location>
</feature>
<gene>
    <name evidence="13" type="ORF">WN944_016063</name>
</gene>
<evidence type="ECO:0000313" key="14">
    <source>
        <dbReference type="Proteomes" id="UP001428341"/>
    </source>
</evidence>
<evidence type="ECO:0000259" key="12">
    <source>
        <dbReference type="PROSITE" id="PS51005"/>
    </source>
</evidence>
<keyword evidence="2" id="KW-0479">Metal-binding</keyword>
<keyword evidence="8" id="KW-0539">Nucleus</keyword>
<keyword evidence="6" id="KW-0238">DNA-binding</keyword>
<keyword evidence="3 9" id="KW-0863">Zinc-finger</keyword>
<evidence type="ECO:0000313" key="13">
    <source>
        <dbReference type="EMBL" id="KAK9200864.1"/>
    </source>
</evidence>
<keyword evidence="5" id="KW-0805">Transcription regulation</keyword>
<dbReference type="Proteomes" id="UP001428341">
    <property type="component" value="Unassembled WGS sequence"/>
</dbReference>
<dbReference type="SMART" id="SM00614">
    <property type="entry name" value="ZnF_BED"/>
    <property type="match status" value="1"/>
</dbReference>
<evidence type="ECO:0000256" key="1">
    <source>
        <dbReference type="ARBA" id="ARBA00004123"/>
    </source>
</evidence>
<dbReference type="GO" id="GO:0008270">
    <property type="term" value="F:zinc ion binding"/>
    <property type="evidence" value="ECO:0007669"/>
    <property type="project" value="UniProtKB-KW"/>
</dbReference>
<proteinExistence type="predicted"/>
<protein>
    <recommendedName>
        <fullName evidence="15">NAC domain-containing protein</fullName>
    </recommendedName>
</protein>